<keyword evidence="8" id="KW-1185">Reference proteome</keyword>
<reference evidence="7" key="1">
    <citation type="journal article" date="2021" name="Nat. Commun.">
        <title>Genetic determinants of endophytism in the Arabidopsis root mycobiome.</title>
        <authorList>
            <person name="Mesny F."/>
            <person name="Miyauchi S."/>
            <person name="Thiergart T."/>
            <person name="Pickel B."/>
            <person name="Atanasova L."/>
            <person name="Karlsson M."/>
            <person name="Huettel B."/>
            <person name="Barry K.W."/>
            <person name="Haridas S."/>
            <person name="Chen C."/>
            <person name="Bauer D."/>
            <person name="Andreopoulos W."/>
            <person name="Pangilinan J."/>
            <person name="LaButti K."/>
            <person name="Riley R."/>
            <person name="Lipzen A."/>
            <person name="Clum A."/>
            <person name="Drula E."/>
            <person name="Henrissat B."/>
            <person name="Kohler A."/>
            <person name="Grigoriev I.V."/>
            <person name="Martin F.M."/>
            <person name="Hacquard S."/>
        </authorList>
    </citation>
    <scope>NUCLEOTIDE SEQUENCE</scope>
    <source>
        <strain evidence="7">MPI-CAGE-CH-0243</strain>
    </source>
</reference>
<comment type="subcellular location">
    <subcellularLocation>
        <location evidence="1">Membrane</location>
        <topology evidence="1">Single-pass membrane protein</topology>
    </subcellularLocation>
</comment>
<keyword evidence="3 6" id="KW-1133">Transmembrane helix</keyword>
<evidence type="ECO:0000256" key="1">
    <source>
        <dbReference type="ARBA" id="ARBA00004167"/>
    </source>
</evidence>
<dbReference type="AlphaFoldDB" id="A0A9P9DLL0"/>
<dbReference type="InterPro" id="IPR051694">
    <property type="entry name" value="Immunoregulatory_rcpt-like"/>
</dbReference>
<dbReference type="PANTHER" id="PTHR15549">
    <property type="entry name" value="PAIRED IMMUNOGLOBULIN-LIKE TYPE 2 RECEPTOR"/>
    <property type="match status" value="1"/>
</dbReference>
<evidence type="ECO:0000313" key="8">
    <source>
        <dbReference type="Proteomes" id="UP000700596"/>
    </source>
</evidence>
<dbReference type="Proteomes" id="UP000700596">
    <property type="component" value="Unassembled WGS sequence"/>
</dbReference>
<feature type="compositionally biased region" description="Low complexity" evidence="5">
    <location>
        <begin position="63"/>
        <end position="98"/>
    </location>
</feature>
<evidence type="ECO:0000256" key="2">
    <source>
        <dbReference type="ARBA" id="ARBA00022692"/>
    </source>
</evidence>
<keyword evidence="4 6" id="KW-0472">Membrane</keyword>
<protein>
    <submittedName>
        <fullName evidence="7">Uncharacterized protein</fullName>
    </submittedName>
</protein>
<evidence type="ECO:0000256" key="6">
    <source>
        <dbReference type="SAM" id="Phobius"/>
    </source>
</evidence>
<dbReference type="PANTHER" id="PTHR15549:SF26">
    <property type="entry name" value="AXIAL BUDDING PATTERN PROTEIN 2-RELATED"/>
    <property type="match status" value="1"/>
</dbReference>
<dbReference type="OrthoDB" id="5361565at2759"/>
<evidence type="ECO:0000313" key="7">
    <source>
        <dbReference type="EMBL" id="KAH7120821.1"/>
    </source>
</evidence>
<comment type="caution">
    <text evidence="7">The sequence shown here is derived from an EMBL/GenBank/DDBJ whole genome shotgun (WGS) entry which is preliminary data.</text>
</comment>
<name>A0A9P9DLL0_9PLEO</name>
<dbReference type="GO" id="GO:0016020">
    <property type="term" value="C:membrane"/>
    <property type="evidence" value="ECO:0007669"/>
    <property type="project" value="UniProtKB-SubCell"/>
</dbReference>
<gene>
    <name evidence="7" type="ORF">B0J11DRAFT_50013</name>
</gene>
<keyword evidence="2 6" id="KW-0812">Transmembrane</keyword>
<organism evidence="7 8">
    <name type="scientific">Dendryphion nanum</name>
    <dbReference type="NCBI Taxonomy" id="256645"/>
    <lineage>
        <taxon>Eukaryota</taxon>
        <taxon>Fungi</taxon>
        <taxon>Dikarya</taxon>
        <taxon>Ascomycota</taxon>
        <taxon>Pezizomycotina</taxon>
        <taxon>Dothideomycetes</taxon>
        <taxon>Pleosporomycetidae</taxon>
        <taxon>Pleosporales</taxon>
        <taxon>Torulaceae</taxon>
        <taxon>Dendryphion</taxon>
    </lineage>
</organism>
<sequence>MKASTVSMCPDDNACGTDLYYESLSATKALTRYLCTNMNNVPIRRIYSIDPGPNVRSIPTPTPTSFTPVRETASPSPANALSTPTPTSTLTSTSKPTSTPSPSPPNKEPNISGAIAGSVVGGLSLFAIVGGVVFLILRKRRQQEAGYKKGNQNDPDGIPELQYVTRPSMQQEGGGRPGSPGLVAVGWKGKMGREKEGFVKGAVNGTKGVMKKIKEVGRK</sequence>
<dbReference type="EMBL" id="JAGMWT010000010">
    <property type="protein sequence ID" value="KAH7120821.1"/>
    <property type="molecule type" value="Genomic_DNA"/>
</dbReference>
<evidence type="ECO:0000256" key="4">
    <source>
        <dbReference type="ARBA" id="ARBA00023136"/>
    </source>
</evidence>
<evidence type="ECO:0000256" key="5">
    <source>
        <dbReference type="SAM" id="MobiDB-lite"/>
    </source>
</evidence>
<dbReference type="GO" id="GO:0071944">
    <property type="term" value="C:cell periphery"/>
    <property type="evidence" value="ECO:0007669"/>
    <property type="project" value="UniProtKB-ARBA"/>
</dbReference>
<accession>A0A9P9DLL0</accession>
<feature type="transmembrane region" description="Helical" evidence="6">
    <location>
        <begin position="111"/>
        <end position="137"/>
    </location>
</feature>
<proteinExistence type="predicted"/>
<evidence type="ECO:0000256" key="3">
    <source>
        <dbReference type="ARBA" id="ARBA00022989"/>
    </source>
</evidence>
<feature type="region of interest" description="Disordered" evidence="5">
    <location>
        <begin position="49"/>
        <end position="110"/>
    </location>
</feature>
<dbReference type="CDD" id="cd12087">
    <property type="entry name" value="TM_EGFR-like"/>
    <property type="match status" value="1"/>
</dbReference>